<dbReference type="Proteomes" id="UP001595839">
    <property type="component" value="Unassembled WGS sequence"/>
</dbReference>
<evidence type="ECO:0000313" key="1">
    <source>
        <dbReference type="EMBL" id="MFC4507550.1"/>
    </source>
</evidence>
<protein>
    <recommendedName>
        <fullName evidence="3">AbaA</fullName>
    </recommendedName>
</protein>
<gene>
    <name evidence="1" type="ORF">ACFPIH_50480</name>
</gene>
<evidence type="ECO:0008006" key="3">
    <source>
        <dbReference type="Google" id="ProtNLM"/>
    </source>
</evidence>
<proteinExistence type="predicted"/>
<name>A0ABV9B5K7_9ACTN</name>
<evidence type="ECO:0000313" key="2">
    <source>
        <dbReference type="Proteomes" id="UP001595839"/>
    </source>
</evidence>
<comment type="caution">
    <text evidence="1">The sequence shown here is derived from an EMBL/GenBank/DDBJ whole genome shotgun (WGS) entry which is preliminary data.</text>
</comment>
<dbReference type="EMBL" id="JBHSFK010000058">
    <property type="protein sequence ID" value="MFC4507550.1"/>
    <property type="molecule type" value="Genomic_DNA"/>
</dbReference>
<dbReference type="RefSeq" id="WP_381186435.1">
    <property type="nucleotide sequence ID" value="NZ_JBHSFK010000058.1"/>
</dbReference>
<reference evidence="2" key="1">
    <citation type="journal article" date="2019" name="Int. J. Syst. Evol. Microbiol.">
        <title>The Global Catalogue of Microorganisms (GCM) 10K type strain sequencing project: providing services to taxonomists for standard genome sequencing and annotation.</title>
        <authorList>
            <consortium name="The Broad Institute Genomics Platform"/>
            <consortium name="The Broad Institute Genome Sequencing Center for Infectious Disease"/>
            <person name="Wu L."/>
            <person name="Ma J."/>
        </authorList>
    </citation>
    <scope>NUCLEOTIDE SEQUENCE [LARGE SCALE GENOMIC DNA]</scope>
    <source>
        <strain evidence="2">CGMCC 4.7177</strain>
    </source>
</reference>
<sequence>MTDIVRTALLDDLGHVPWPEIQDTTGSAAAIPSLLTAVARGDADTAGRALGQLRRRICRYGFVVDQATAATVPFLWELVRLPQVTCRVEILRLLKSIADARQWETTAAAYPKLLSHPGDHVAWEREARRAVRAQRAVLRDLLCERDAALVQAGAELSAALDD</sequence>
<keyword evidence="2" id="KW-1185">Reference proteome</keyword>
<organism evidence="1 2">
    <name type="scientific">Streptomyces vulcanius</name>
    <dbReference type="NCBI Taxonomy" id="1441876"/>
    <lineage>
        <taxon>Bacteria</taxon>
        <taxon>Bacillati</taxon>
        <taxon>Actinomycetota</taxon>
        <taxon>Actinomycetes</taxon>
        <taxon>Kitasatosporales</taxon>
        <taxon>Streptomycetaceae</taxon>
        <taxon>Streptomyces</taxon>
    </lineage>
</organism>
<accession>A0ABV9B5K7</accession>